<organism evidence="7 8">
    <name type="scientific">Streptomyces hygroscopicus</name>
    <dbReference type="NCBI Taxonomy" id="1912"/>
    <lineage>
        <taxon>Bacteria</taxon>
        <taxon>Bacillati</taxon>
        <taxon>Actinomycetota</taxon>
        <taxon>Actinomycetes</taxon>
        <taxon>Kitasatosporales</taxon>
        <taxon>Streptomycetaceae</taxon>
        <taxon>Streptomyces</taxon>
        <taxon>Streptomyces violaceusniger group</taxon>
    </lineage>
</organism>
<comment type="subcellular location">
    <subcellularLocation>
        <location evidence="6">Cell membrane</location>
        <topology evidence="6">Multi-pass membrane protein</topology>
    </subcellularLocation>
    <subcellularLocation>
        <location evidence="1">Membrane</location>
        <topology evidence="1">Multi-pass membrane protein</topology>
    </subcellularLocation>
</comment>
<comment type="similarity">
    <text evidence="2 6">Belongs to the 4-toluene sulfonate uptake permease (TSUP) (TC 2.A.102) family.</text>
</comment>
<keyword evidence="3 6" id="KW-0812">Transmembrane</keyword>
<name>A0ABQ3UD70_STRHY</name>
<evidence type="ECO:0000256" key="6">
    <source>
        <dbReference type="RuleBase" id="RU363041"/>
    </source>
</evidence>
<accession>A0ABQ3UD70</accession>
<dbReference type="RefSeq" id="WP_062009692.1">
    <property type="nucleotide sequence ID" value="NZ_BBON01000026.1"/>
</dbReference>
<keyword evidence="4 6" id="KW-1133">Transmembrane helix</keyword>
<evidence type="ECO:0000256" key="2">
    <source>
        <dbReference type="ARBA" id="ARBA00009142"/>
    </source>
</evidence>
<sequence length="268" mass="27672">MLTSFLVLFLFGCLTGLTTVFFGFGGGFITVPVVYGFLQVTAGSDTDAMHIAVATSTAVMLVNAMAAALAQLRQGRLRREYVWPLAAFVLIGAVAGSFVATWIGGTLLRVLFAVYLLVTIVDSLLRKGFLSVAQATRPQPLGRAATTFGGVGIGAVAACLGVGGSVMTVPLLRRRGLPMANATAMANPLSVPVAVAGTLVYAFAPAIPAHTGRLGYVDLVACAALLCGSLPTIALVRRVAGRVPDRIHSVAYIALLVLVLIVMVATGI</sequence>
<reference evidence="7" key="1">
    <citation type="submission" date="2024-05" db="EMBL/GenBank/DDBJ databases">
        <title>Whole genome shotgun sequence of Streptomyces hygroscopicus NBRC 113678.</title>
        <authorList>
            <person name="Komaki H."/>
            <person name="Tamura T."/>
        </authorList>
    </citation>
    <scope>NUCLEOTIDE SEQUENCE</scope>
    <source>
        <strain evidence="7">N11-34</strain>
    </source>
</reference>
<dbReference type="InterPro" id="IPR002781">
    <property type="entry name" value="TM_pro_TauE-like"/>
</dbReference>
<feature type="transmembrane region" description="Helical" evidence="6">
    <location>
        <begin position="81"/>
        <end position="100"/>
    </location>
</feature>
<keyword evidence="8" id="KW-1185">Reference proteome</keyword>
<evidence type="ECO:0000256" key="5">
    <source>
        <dbReference type="ARBA" id="ARBA00023136"/>
    </source>
</evidence>
<evidence type="ECO:0000256" key="4">
    <source>
        <dbReference type="ARBA" id="ARBA00022989"/>
    </source>
</evidence>
<feature type="transmembrane region" description="Helical" evidence="6">
    <location>
        <begin position="247"/>
        <end position="266"/>
    </location>
</feature>
<feature type="transmembrane region" description="Helical" evidence="6">
    <location>
        <begin position="216"/>
        <end position="235"/>
    </location>
</feature>
<dbReference type="Proteomes" id="UP001054854">
    <property type="component" value="Unassembled WGS sequence"/>
</dbReference>
<evidence type="ECO:0000256" key="3">
    <source>
        <dbReference type="ARBA" id="ARBA00022692"/>
    </source>
</evidence>
<evidence type="ECO:0000256" key="1">
    <source>
        <dbReference type="ARBA" id="ARBA00004141"/>
    </source>
</evidence>
<evidence type="ECO:0000313" key="8">
    <source>
        <dbReference type="Proteomes" id="UP001054854"/>
    </source>
</evidence>
<comment type="caution">
    <text evidence="7">The sequence shown here is derived from an EMBL/GenBank/DDBJ whole genome shotgun (WGS) entry which is preliminary data.</text>
</comment>
<gene>
    <name evidence="7" type="ORF">TPA0910_79830</name>
</gene>
<evidence type="ECO:0000313" key="7">
    <source>
        <dbReference type="EMBL" id="GHJ33550.1"/>
    </source>
</evidence>
<feature type="transmembrane region" description="Helical" evidence="6">
    <location>
        <begin position="146"/>
        <end position="172"/>
    </location>
</feature>
<dbReference type="Pfam" id="PF01925">
    <property type="entry name" value="TauE"/>
    <property type="match status" value="1"/>
</dbReference>
<protein>
    <recommendedName>
        <fullName evidence="6">Probable membrane transporter protein</fullName>
    </recommendedName>
</protein>
<dbReference type="EMBL" id="BNEK01000005">
    <property type="protein sequence ID" value="GHJ33550.1"/>
    <property type="molecule type" value="Genomic_DNA"/>
</dbReference>
<keyword evidence="5 6" id="KW-0472">Membrane</keyword>
<dbReference type="PANTHER" id="PTHR43701">
    <property type="entry name" value="MEMBRANE TRANSPORTER PROTEIN MJ0441-RELATED"/>
    <property type="match status" value="1"/>
</dbReference>
<dbReference type="PANTHER" id="PTHR43701:SF2">
    <property type="entry name" value="MEMBRANE TRANSPORTER PROTEIN YJNA-RELATED"/>
    <property type="match status" value="1"/>
</dbReference>
<dbReference type="InterPro" id="IPR051598">
    <property type="entry name" value="TSUP/Inactive_protease-like"/>
</dbReference>
<proteinExistence type="inferred from homology"/>
<feature type="transmembrane region" description="Helical" evidence="6">
    <location>
        <begin position="49"/>
        <end position="69"/>
    </location>
</feature>
<feature type="transmembrane region" description="Helical" evidence="6">
    <location>
        <begin position="7"/>
        <end position="29"/>
    </location>
</feature>
<feature type="transmembrane region" description="Helical" evidence="6">
    <location>
        <begin position="184"/>
        <end position="204"/>
    </location>
</feature>
<keyword evidence="6" id="KW-1003">Cell membrane</keyword>